<organism evidence="3 4">
    <name type="scientific">Mycobacterium scrofulaceum</name>
    <dbReference type="NCBI Taxonomy" id="1783"/>
    <lineage>
        <taxon>Bacteria</taxon>
        <taxon>Bacillati</taxon>
        <taxon>Actinomycetota</taxon>
        <taxon>Actinomycetes</taxon>
        <taxon>Mycobacteriales</taxon>
        <taxon>Mycobacteriaceae</taxon>
        <taxon>Mycobacterium</taxon>
    </lineage>
</organism>
<dbReference type="Pfam" id="PF00582">
    <property type="entry name" value="Usp"/>
    <property type="match status" value="2"/>
</dbReference>
<dbReference type="Gene3D" id="3.40.50.620">
    <property type="entry name" value="HUPs"/>
    <property type="match status" value="2"/>
</dbReference>
<dbReference type="PANTHER" id="PTHR46268:SF6">
    <property type="entry name" value="UNIVERSAL STRESS PROTEIN UP12"/>
    <property type="match status" value="1"/>
</dbReference>
<sequence>MSPEPTSLGIVVGVDGSSPSIAAVEWAAREAEMRNVALKLVYVSPPIPAFSEPLPPATLPVEYAAAQQDFEHHLLETACKIAAEAAPGRVSHVSSEALFGPIIPTLVDLSSRAEMIVVGCSGQGAVARAVLGSVSSDLIRRAQCPVAVIHHDEALPISPQAPVVVGIDGSPTSALATEIAFDEASRRGVDLVALHAWDDMGALEFGRPGRAPIEWANYEAREQEVLAERLSGWQERYPDVVVHKIAVSDRPKPRLLEQAGKAQLLVVGSHGRGGFTGMLLGSVSRGVVHAARIPVIVARAPQHH</sequence>
<dbReference type="CDD" id="cd23944">
    <property type="entry name" value="USP_Rv2623_repeat1"/>
    <property type="match status" value="1"/>
</dbReference>
<evidence type="ECO:0000259" key="2">
    <source>
        <dbReference type="Pfam" id="PF00582"/>
    </source>
</evidence>
<dbReference type="EMBL" id="MVIJ01000013">
    <property type="protein sequence ID" value="ORB74179.1"/>
    <property type="molecule type" value="Genomic_DNA"/>
</dbReference>
<protein>
    <submittedName>
        <fullName evidence="3">Universal stress protein UspA</fullName>
    </submittedName>
</protein>
<feature type="domain" description="UspA" evidence="2">
    <location>
        <begin position="10"/>
        <end position="150"/>
    </location>
</feature>
<dbReference type="InterPro" id="IPR014729">
    <property type="entry name" value="Rossmann-like_a/b/a_fold"/>
</dbReference>
<accession>A0A1X0KGW7</accession>
<comment type="caution">
    <text evidence="3">The sequence shown here is derived from an EMBL/GenBank/DDBJ whole genome shotgun (WGS) entry which is preliminary data.</text>
</comment>
<dbReference type="PRINTS" id="PR01438">
    <property type="entry name" value="UNVRSLSTRESS"/>
</dbReference>
<name>A0A1X0KGW7_MYCSC</name>
<dbReference type="Proteomes" id="UP000192601">
    <property type="component" value="Unassembled WGS sequence"/>
</dbReference>
<evidence type="ECO:0000256" key="1">
    <source>
        <dbReference type="ARBA" id="ARBA00008791"/>
    </source>
</evidence>
<comment type="similarity">
    <text evidence="1">Belongs to the universal stress protein A family.</text>
</comment>
<dbReference type="InterPro" id="IPR006015">
    <property type="entry name" value="Universal_stress_UspA"/>
</dbReference>
<evidence type="ECO:0000313" key="4">
    <source>
        <dbReference type="Proteomes" id="UP000192601"/>
    </source>
</evidence>
<dbReference type="SUPFAM" id="SSF52402">
    <property type="entry name" value="Adenine nucleotide alpha hydrolases-like"/>
    <property type="match status" value="2"/>
</dbReference>
<proteinExistence type="inferred from homology"/>
<dbReference type="PANTHER" id="PTHR46268">
    <property type="entry name" value="STRESS RESPONSE PROTEIN NHAX"/>
    <property type="match status" value="1"/>
</dbReference>
<dbReference type="OrthoDB" id="3174546at2"/>
<dbReference type="RefSeq" id="WP_083177188.1">
    <property type="nucleotide sequence ID" value="NZ_MVIJ01000013.1"/>
</dbReference>
<dbReference type="AlphaFoldDB" id="A0A1X0KGW7"/>
<reference evidence="3 4" key="1">
    <citation type="submission" date="2017-02" db="EMBL/GenBank/DDBJ databases">
        <title>The new phylogeny of genus Mycobacterium.</title>
        <authorList>
            <person name="Tortoli E."/>
            <person name="Trovato A."/>
            <person name="Cirillo D.M."/>
        </authorList>
    </citation>
    <scope>NUCLEOTIDE SEQUENCE [LARGE SCALE GENOMIC DNA]</scope>
    <source>
        <strain evidence="3 4">DSM 43992</strain>
    </source>
</reference>
<keyword evidence="4" id="KW-1185">Reference proteome</keyword>
<feature type="domain" description="UspA" evidence="2">
    <location>
        <begin position="163"/>
        <end position="299"/>
    </location>
</feature>
<gene>
    <name evidence="3" type="ORF">BST44_11235</name>
</gene>
<dbReference type="InterPro" id="IPR006016">
    <property type="entry name" value="UspA"/>
</dbReference>
<evidence type="ECO:0000313" key="3">
    <source>
        <dbReference type="EMBL" id="ORB74179.1"/>
    </source>
</evidence>